<evidence type="ECO:0000313" key="4">
    <source>
        <dbReference type="Proteomes" id="UP001500571"/>
    </source>
</evidence>
<dbReference type="EMBL" id="BAAAPB010000002">
    <property type="protein sequence ID" value="GAA1961077.1"/>
    <property type="molecule type" value="Genomic_DNA"/>
</dbReference>
<keyword evidence="2" id="KW-0812">Transmembrane</keyword>
<evidence type="ECO:0008006" key="5">
    <source>
        <dbReference type="Google" id="ProtNLM"/>
    </source>
</evidence>
<keyword evidence="2" id="KW-0472">Membrane</keyword>
<keyword evidence="2" id="KW-1133">Transmembrane helix</keyword>
<dbReference type="Proteomes" id="UP001500571">
    <property type="component" value="Unassembled WGS sequence"/>
</dbReference>
<name>A0ABN2QZX6_9ACTN</name>
<reference evidence="3 4" key="1">
    <citation type="journal article" date="2019" name="Int. J. Syst. Evol. Microbiol.">
        <title>The Global Catalogue of Microorganisms (GCM) 10K type strain sequencing project: providing services to taxonomists for standard genome sequencing and annotation.</title>
        <authorList>
            <consortium name="The Broad Institute Genomics Platform"/>
            <consortium name="The Broad Institute Genome Sequencing Center for Infectious Disease"/>
            <person name="Wu L."/>
            <person name="Ma J."/>
        </authorList>
    </citation>
    <scope>NUCLEOTIDE SEQUENCE [LARGE SCALE GENOMIC DNA]</scope>
    <source>
        <strain evidence="3 4">JCM 15309</strain>
    </source>
</reference>
<gene>
    <name evidence="3" type="ORF">GCM10009798_21040</name>
</gene>
<dbReference type="RefSeq" id="WP_344044775.1">
    <property type="nucleotide sequence ID" value="NZ_BAAAPB010000002.1"/>
</dbReference>
<evidence type="ECO:0000256" key="2">
    <source>
        <dbReference type="SAM" id="Phobius"/>
    </source>
</evidence>
<evidence type="ECO:0000313" key="3">
    <source>
        <dbReference type="EMBL" id="GAA1961077.1"/>
    </source>
</evidence>
<evidence type="ECO:0000256" key="1">
    <source>
        <dbReference type="SAM" id="MobiDB-lite"/>
    </source>
</evidence>
<comment type="caution">
    <text evidence="3">The sequence shown here is derived from an EMBL/GenBank/DDBJ whole genome shotgun (WGS) entry which is preliminary data.</text>
</comment>
<feature type="compositionally biased region" description="Pro residues" evidence="1">
    <location>
        <begin position="1"/>
        <end position="10"/>
    </location>
</feature>
<proteinExistence type="predicted"/>
<feature type="transmembrane region" description="Helical" evidence="2">
    <location>
        <begin position="77"/>
        <end position="102"/>
    </location>
</feature>
<sequence>MSYGTPPPQPGQGAPYGYGPPPNHPRATTVLVLGILALAFCGILGIPAWVIGNTALREIDASNGTIGGRGTVQAGRVCGIIATVLLAVSVVFLIGLFALFAVGSISTSTSSGTAG</sequence>
<protein>
    <recommendedName>
        <fullName evidence="5">DUF4190 domain-containing protein</fullName>
    </recommendedName>
</protein>
<feature type="region of interest" description="Disordered" evidence="1">
    <location>
        <begin position="1"/>
        <end position="21"/>
    </location>
</feature>
<keyword evidence="4" id="KW-1185">Reference proteome</keyword>
<accession>A0ABN2QZX6</accession>
<feature type="transmembrane region" description="Helical" evidence="2">
    <location>
        <begin position="30"/>
        <end position="56"/>
    </location>
</feature>
<organism evidence="3 4">
    <name type="scientific">Nocardioides panacihumi</name>
    <dbReference type="NCBI Taxonomy" id="400774"/>
    <lineage>
        <taxon>Bacteria</taxon>
        <taxon>Bacillati</taxon>
        <taxon>Actinomycetota</taxon>
        <taxon>Actinomycetes</taxon>
        <taxon>Propionibacteriales</taxon>
        <taxon>Nocardioidaceae</taxon>
        <taxon>Nocardioides</taxon>
    </lineage>
</organism>